<dbReference type="Gene3D" id="3.10.105.10">
    <property type="entry name" value="Dipeptide-binding Protein, Domain 3"/>
    <property type="match status" value="1"/>
</dbReference>
<dbReference type="InterPro" id="IPR030678">
    <property type="entry name" value="Peptide/Ni-bd"/>
</dbReference>
<gene>
    <name evidence="3" type="ORF">KZC51_06160</name>
</gene>
<dbReference type="PANTHER" id="PTHR30290:SF83">
    <property type="entry name" value="ABC TRANSPORTER SUBSTRATE-BINDING PROTEIN"/>
    <property type="match status" value="1"/>
</dbReference>
<proteinExistence type="predicted"/>
<dbReference type="EMBL" id="JAHWXN010000001">
    <property type="protein sequence ID" value="MCK2035716.1"/>
    <property type="molecule type" value="Genomic_DNA"/>
</dbReference>
<accession>A0ABT0FD90</accession>
<protein>
    <submittedName>
        <fullName evidence="3">ABC transporter substrate-binding protein</fullName>
    </submittedName>
</protein>
<dbReference type="PANTHER" id="PTHR30290">
    <property type="entry name" value="PERIPLASMIC BINDING COMPONENT OF ABC TRANSPORTER"/>
    <property type="match status" value="1"/>
</dbReference>
<organism evidence="3 4">
    <name type="scientific">Microbacterium croceum</name>
    <dbReference type="NCBI Taxonomy" id="2851645"/>
    <lineage>
        <taxon>Bacteria</taxon>
        <taxon>Bacillati</taxon>
        <taxon>Actinomycetota</taxon>
        <taxon>Actinomycetes</taxon>
        <taxon>Micrococcales</taxon>
        <taxon>Microbacteriaceae</taxon>
        <taxon>Microbacterium</taxon>
    </lineage>
</organism>
<evidence type="ECO:0000313" key="4">
    <source>
        <dbReference type="Proteomes" id="UP001300096"/>
    </source>
</evidence>
<name>A0ABT0FD90_9MICO</name>
<dbReference type="InterPro" id="IPR000914">
    <property type="entry name" value="SBP_5_dom"/>
</dbReference>
<feature type="domain" description="Solute-binding protein family 5" evidence="2">
    <location>
        <begin position="113"/>
        <end position="486"/>
    </location>
</feature>
<evidence type="ECO:0000259" key="2">
    <source>
        <dbReference type="Pfam" id="PF00496"/>
    </source>
</evidence>
<comment type="caution">
    <text evidence="3">The sequence shown here is derived from an EMBL/GenBank/DDBJ whole genome shotgun (WGS) entry which is preliminary data.</text>
</comment>
<evidence type="ECO:0000256" key="1">
    <source>
        <dbReference type="SAM" id="SignalP"/>
    </source>
</evidence>
<dbReference type="PROSITE" id="PS51257">
    <property type="entry name" value="PROKAR_LIPOPROTEIN"/>
    <property type="match status" value="1"/>
</dbReference>
<dbReference type="RefSeq" id="WP_247629127.1">
    <property type="nucleotide sequence ID" value="NZ_JAHWXN010000001.1"/>
</dbReference>
<keyword evidence="4" id="KW-1185">Reference proteome</keyword>
<keyword evidence="1" id="KW-0732">Signal</keyword>
<sequence>MRNKILLTAGIVAAVSITLAGCTYNDGGSSGSTSGPAESQVITVDYEGSAEAPAAEVVDAVSGGEVIIADESPFESTDPAALNVSAARSVGTELLFRTLTTYLTDGESGDTSLVGDLATNAGSANEDDTVWTYTLREGITFEDGTPITAQDVAYGIARSFTTLGVAGEQNLQDALDPDRAYQGPYDGELLPPGVTTPDEQTIVFTLDQPTPLLPYFLSTANTSPVPADADTRQSYGSEFVSTGPYRLGEYVPEQYMVLVRNEGWDPETDPVRHQYPDSYRIEFNVSASTQVQRALASQGADGNLLGSSNVPQQDMPSVTGDDEANIIAGAIPATYFITINTERVTDLAVRQALNYAIDRDGLAKARGGVNVATPLNTILPSALVGYVESDTYPMSPDVEAAEKALDGQTPELTYCYANSTLGNGDAVVVQSSLEAAGFKINLNPIEGASYVSTVRNPDSGCDLFFFSWAPAYPDPSAVMNPLLNGASGINLSLLDDKAVNDELATLAGESDRAVAAPQYGELDKTVMTDQVPMIPTVSENVYQLAGSNVKGSFVNPIRSFPSLVNIYLEQ</sequence>
<dbReference type="PIRSF" id="PIRSF002741">
    <property type="entry name" value="MppA"/>
    <property type="match status" value="1"/>
</dbReference>
<dbReference type="Pfam" id="PF00496">
    <property type="entry name" value="SBP_bac_5"/>
    <property type="match status" value="1"/>
</dbReference>
<reference evidence="3 4" key="1">
    <citation type="submission" date="2021-06" db="EMBL/GenBank/DDBJ databases">
        <title>Genome-based taxonomic framework of Microbacterium strains isolated from marine environment, the description of four new species and reclassification of four preexisting species.</title>
        <authorList>
            <person name="Lee S.D."/>
            <person name="Kim S.-M."/>
            <person name="Byeon Y.-S."/>
            <person name="Yang H.L."/>
            <person name="Kim I.S."/>
        </authorList>
    </citation>
    <scope>NUCLEOTIDE SEQUENCE [LARGE SCALE GENOMIC DNA]</scope>
    <source>
        <strain evidence="3 4">SSW1-49</strain>
    </source>
</reference>
<dbReference type="CDD" id="cd08506">
    <property type="entry name" value="PBP2_clavulanate_OppA2"/>
    <property type="match status" value="1"/>
</dbReference>
<feature type="chain" id="PRO_5046741224" evidence="1">
    <location>
        <begin position="21"/>
        <end position="570"/>
    </location>
</feature>
<dbReference type="SUPFAM" id="SSF53850">
    <property type="entry name" value="Periplasmic binding protein-like II"/>
    <property type="match status" value="1"/>
</dbReference>
<dbReference type="Proteomes" id="UP001300096">
    <property type="component" value="Unassembled WGS sequence"/>
</dbReference>
<feature type="signal peptide" evidence="1">
    <location>
        <begin position="1"/>
        <end position="20"/>
    </location>
</feature>
<dbReference type="InterPro" id="IPR039424">
    <property type="entry name" value="SBP_5"/>
</dbReference>
<dbReference type="Gene3D" id="3.40.190.10">
    <property type="entry name" value="Periplasmic binding protein-like II"/>
    <property type="match status" value="1"/>
</dbReference>
<evidence type="ECO:0000313" key="3">
    <source>
        <dbReference type="EMBL" id="MCK2035716.1"/>
    </source>
</evidence>